<evidence type="ECO:0000313" key="6">
    <source>
        <dbReference type="EMBL" id="NDP49039.1"/>
    </source>
</evidence>
<evidence type="ECO:0000313" key="7">
    <source>
        <dbReference type="Proteomes" id="UP000483432"/>
    </source>
</evidence>
<feature type="transmembrane region" description="Helical" evidence="5">
    <location>
        <begin position="77"/>
        <end position="100"/>
    </location>
</feature>
<dbReference type="EMBL" id="JAAFGW010000197">
    <property type="protein sequence ID" value="NDP49039.1"/>
    <property type="molecule type" value="Genomic_DNA"/>
</dbReference>
<feature type="transmembrane region" description="Helical" evidence="5">
    <location>
        <begin position="193"/>
        <end position="211"/>
    </location>
</feature>
<evidence type="ECO:0000256" key="4">
    <source>
        <dbReference type="ARBA" id="ARBA00023136"/>
    </source>
</evidence>
<sequence length="213" mass="23972">MTTIFDSLARALRDLFSLRVLWVVIWPMLVAMLLWMTLGIAFWSTFSGWLEYGLDKIGIQVWLTELEPVWIANGIQALLHLMLFVPLVMLTALVLTALFAMPTLIRVVAERDYPQLKRENGGGLVGSVWNAVIAIVVFVTLWLVTLPLWLIGVGILIPFVAAAYLNQRLFRYDAIAEHATPGEMVTLFKHERGGWWGLGLLTGLIQFVPVLNL</sequence>
<reference evidence="6 7" key="1">
    <citation type="submission" date="2019-09" db="EMBL/GenBank/DDBJ databases">
        <title>H2 Metabolism Revealed by Metagenomic Analysis in Subglacial Sediment of East Antarctica.</title>
        <authorList>
            <person name="Yang Z."/>
            <person name="Zhang Y."/>
            <person name="Lv Y."/>
            <person name="Yan W."/>
            <person name="Xiao X."/>
            <person name="Sun B."/>
            <person name="Ma H."/>
        </authorList>
    </citation>
    <scope>NUCLEOTIDE SEQUENCE [LARGE SCALE GENOMIC DNA]</scope>
    <source>
        <strain evidence="6">Bin2_2</strain>
    </source>
</reference>
<accession>A0A7C9P903</accession>
<gene>
    <name evidence="6" type="ORF">GZ085_11775</name>
</gene>
<comment type="subcellular location">
    <subcellularLocation>
        <location evidence="1">Membrane</location>
        <topology evidence="1">Multi-pass membrane protein</topology>
    </subcellularLocation>
</comment>
<keyword evidence="4 5" id="KW-0472">Membrane</keyword>
<proteinExistence type="predicted"/>
<protein>
    <submittedName>
        <fullName evidence="6">EI24 domain-containing protein</fullName>
    </submittedName>
</protein>
<dbReference type="InterPro" id="IPR059112">
    <property type="entry name" value="CysZ/EI24"/>
</dbReference>
<feature type="transmembrane region" description="Helical" evidence="5">
    <location>
        <begin position="121"/>
        <end position="142"/>
    </location>
</feature>
<evidence type="ECO:0000256" key="1">
    <source>
        <dbReference type="ARBA" id="ARBA00004141"/>
    </source>
</evidence>
<comment type="caution">
    <text evidence="6">The sequence shown here is derived from an EMBL/GenBank/DDBJ whole genome shotgun (WGS) entry which is preliminary data.</text>
</comment>
<feature type="non-terminal residue" evidence="6">
    <location>
        <position position="213"/>
    </location>
</feature>
<dbReference type="Proteomes" id="UP000483432">
    <property type="component" value="Unassembled WGS sequence"/>
</dbReference>
<dbReference type="Pfam" id="PF07264">
    <property type="entry name" value="EI24"/>
    <property type="match status" value="1"/>
</dbReference>
<organism evidence="6 7">
    <name type="scientific">Sulfuriferula multivorans</name>
    <dbReference type="NCBI Taxonomy" id="1559896"/>
    <lineage>
        <taxon>Bacteria</taxon>
        <taxon>Pseudomonadati</taxon>
        <taxon>Pseudomonadota</taxon>
        <taxon>Betaproteobacteria</taxon>
        <taxon>Nitrosomonadales</taxon>
        <taxon>Sulfuricellaceae</taxon>
        <taxon>Sulfuriferula</taxon>
    </lineage>
</organism>
<feature type="transmembrane region" description="Helical" evidence="5">
    <location>
        <begin position="20"/>
        <end position="43"/>
    </location>
</feature>
<dbReference type="AlphaFoldDB" id="A0A7C9P903"/>
<name>A0A7C9P903_9PROT</name>
<evidence type="ECO:0000256" key="5">
    <source>
        <dbReference type="SAM" id="Phobius"/>
    </source>
</evidence>
<evidence type="ECO:0000256" key="2">
    <source>
        <dbReference type="ARBA" id="ARBA00022692"/>
    </source>
</evidence>
<keyword evidence="2 5" id="KW-0812">Transmembrane</keyword>
<keyword evidence="3 5" id="KW-1133">Transmembrane helix</keyword>
<evidence type="ECO:0000256" key="3">
    <source>
        <dbReference type="ARBA" id="ARBA00022989"/>
    </source>
</evidence>
<feature type="transmembrane region" description="Helical" evidence="5">
    <location>
        <begin position="148"/>
        <end position="165"/>
    </location>
</feature>